<feature type="signal peptide" evidence="2">
    <location>
        <begin position="1"/>
        <end position="21"/>
    </location>
</feature>
<reference evidence="3" key="1">
    <citation type="submission" date="2012-04" db="EMBL/GenBank/DDBJ databases">
        <title>The Genome Sequence of Loa loa.</title>
        <authorList>
            <consortium name="The Broad Institute Genome Sequencing Platform"/>
            <consortium name="Broad Institute Genome Sequencing Center for Infectious Disease"/>
            <person name="Nutman T.B."/>
            <person name="Fink D.L."/>
            <person name="Russ C."/>
            <person name="Young S."/>
            <person name="Zeng Q."/>
            <person name="Gargeya S."/>
            <person name="Alvarado L."/>
            <person name="Berlin A."/>
            <person name="Chapman S.B."/>
            <person name="Chen Z."/>
            <person name="Freedman E."/>
            <person name="Gellesch M."/>
            <person name="Goldberg J."/>
            <person name="Griggs A."/>
            <person name="Gujja S."/>
            <person name="Heilman E.R."/>
            <person name="Heiman D."/>
            <person name="Howarth C."/>
            <person name="Mehta T."/>
            <person name="Neiman D."/>
            <person name="Pearson M."/>
            <person name="Roberts A."/>
            <person name="Saif S."/>
            <person name="Shea T."/>
            <person name="Shenoy N."/>
            <person name="Sisk P."/>
            <person name="Stolte C."/>
            <person name="Sykes S."/>
            <person name="White J."/>
            <person name="Yandava C."/>
            <person name="Haas B."/>
            <person name="Henn M.R."/>
            <person name="Nusbaum C."/>
            <person name="Birren B."/>
        </authorList>
    </citation>
    <scope>NUCLEOTIDE SEQUENCE [LARGE SCALE GENOMIC DNA]</scope>
</reference>
<evidence type="ECO:0000256" key="2">
    <source>
        <dbReference type="SAM" id="SignalP"/>
    </source>
</evidence>
<evidence type="ECO:0000256" key="1">
    <source>
        <dbReference type="SAM" id="Phobius"/>
    </source>
</evidence>
<organism evidence="3 4">
    <name type="scientific">Loa loa</name>
    <name type="common">Eye worm</name>
    <name type="synonym">Filaria loa</name>
    <dbReference type="NCBI Taxonomy" id="7209"/>
    <lineage>
        <taxon>Eukaryota</taxon>
        <taxon>Metazoa</taxon>
        <taxon>Ecdysozoa</taxon>
        <taxon>Nematoda</taxon>
        <taxon>Chromadorea</taxon>
        <taxon>Rhabditida</taxon>
        <taxon>Spirurina</taxon>
        <taxon>Spiruromorpha</taxon>
        <taxon>Filarioidea</taxon>
        <taxon>Onchocercidae</taxon>
        <taxon>Loa</taxon>
    </lineage>
</organism>
<accession>A0A1I7W0Z9</accession>
<dbReference type="WBParaSite" id="EN70_8464">
    <property type="protein sequence ID" value="EN70_8464"/>
    <property type="gene ID" value="EN70_8464"/>
</dbReference>
<protein>
    <submittedName>
        <fullName evidence="4">Uncharacterized protein</fullName>
    </submittedName>
</protein>
<keyword evidence="1" id="KW-1133">Transmembrane helix</keyword>
<evidence type="ECO:0000313" key="3">
    <source>
        <dbReference type="Proteomes" id="UP000095285"/>
    </source>
</evidence>
<dbReference type="AlphaFoldDB" id="A0A1I7W0Z9"/>
<feature type="transmembrane region" description="Helical" evidence="1">
    <location>
        <begin position="125"/>
        <end position="143"/>
    </location>
</feature>
<feature type="chain" id="PRO_5009310378" evidence="2">
    <location>
        <begin position="22"/>
        <end position="145"/>
    </location>
</feature>
<dbReference type="eggNOG" id="ENOG502SZ4I">
    <property type="taxonomic scope" value="Eukaryota"/>
</dbReference>
<reference evidence="4" key="2">
    <citation type="submission" date="2016-11" db="UniProtKB">
        <authorList>
            <consortium name="WormBaseParasite"/>
        </authorList>
    </citation>
    <scope>IDENTIFICATION</scope>
</reference>
<keyword evidence="3" id="KW-1185">Reference proteome</keyword>
<proteinExistence type="predicted"/>
<keyword evidence="2" id="KW-0732">Signal</keyword>
<name>A0A1I7W0Z9_LOALO</name>
<dbReference type="Proteomes" id="UP000095285">
    <property type="component" value="Unassembled WGS sequence"/>
</dbReference>
<sequence length="145" mass="16398">MQLEIIHAGFFILFYLGISNAVETVVNCTEKSGTHACYTCMGRDMENCETGTVCCNGACFKLIDKKHNLIMKGCTNEDQEDGSMKRRTFDIRLYWARNEKVTGEAYYCKGSDYCNTGSTQFIPSLFYHTLLSLLAILSFSPIYNC</sequence>
<evidence type="ECO:0000313" key="4">
    <source>
        <dbReference type="WBParaSite" id="EN70_8464"/>
    </source>
</evidence>
<keyword evidence="1" id="KW-0472">Membrane</keyword>
<keyword evidence="1" id="KW-0812">Transmembrane</keyword>